<keyword evidence="10" id="KW-0326">Glycosidase</keyword>
<dbReference type="GO" id="GO:0004558">
    <property type="term" value="F:alpha-1,4-glucosidase activity"/>
    <property type="evidence" value="ECO:0007669"/>
    <property type="project" value="UniProtKB-EC"/>
</dbReference>
<evidence type="ECO:0000256" key="8">
    <source>
        <dbReference type="ARBA" id="ARBA00023214"/>
    </source>
</evidence>
<evidence type="ECO:0000256" key="3">
    <source>
        <dbReference type="ARBA" id="ARBA00001913"/>
    </source>
</evidence>
<evidence type="ECO:0000259" key="11">
    <source>
        <dbReference type="SMART" id="SM00642"/>
    </source>
</evidence>
<dbReference type="PANTHER" id="PTHR10357">
    <property type="entry name" value="ALPHA-AMYLASE FAMILY MEMBER"/>
    <property type="match status" value="1"/>
</dbReference>
<dbReference type="InterPro" id="IPR006047">
    <property type="entry name" value="GH13_cat_dom"/>
</dbReference>
<evidence type="ECO:0000313" key="13">
    <source>
        <dbReference type="WBParaSite" id="nRc.2.0.1.t37088-RA"/>
    </source>
</evidence>
<dbReference type="GO" id="GO:0043169">
    <property type="term" value="F:cation binding"/>
    <property type="evidence" value="ECO:0007669"/>
    <property type="project" value="InterPro"/>
</dbReference>
<dbReference type="Proteomes" id="UP000887565">
    <property type="component" value="Unplaced"/>
</dbReference>
<dbReference type="PANTHER" id="PTHR10357:SF179">
    <property type="entry name" value="NEUTRAL AND BASIC AMINO ACID TRANSPORT PROTEIN RBAT"/>
    <property type="match status" value="1"/>
</dbReference>
<evidence type="ECO:0000256" key="9">
    <source>
        <dbReference type="RuleBase" id="RU003615"/>
    </source>
</evidence>
<dbReference type="PRINTS" id="PR00110">
    <property type="entry name" value="ALPHAAMYLASE"/>
</dbReference>
<proteinExistence type="inferred from homology"/>
<keyword evidence="10" id="KW-0119">Carbohydrate metabolism</keyword>
<dbReference type="InterPro" id="IPR006046">
    <property type="entry name" value="Alpha_amylase"/>
</dbReference>
<evidence type="ECO:0000256" key="1">
    <source>
        <dbReference type="ARBA" id="ARBA00000548"/>
    </source>
</evidence>
<evidence type="ECO:0000256" key="7">
    <source>
        <dbReference type="ARBA" id="ARBA00023180"/>
    </source>
</evidence>
<dbReference type="InterPro" id="IPR045857">
    <property type="entry name" value="O16G_dom_2"/>
</dbReference>
<comment type="similarity">
    <text evidence="5 9">Belongs to the glycosyl hydrolase 13 family.</text>
</comment>
<comment type="catalytic activity">
    <reaction evidence="2">
        <text>Hydrolysis of terminal, non-reducing (1-&gt;4)-linked alpha-D-glucose residues with release of alpha-D-glucose.</text>
        <dbReference type="EC" id="3.2.1.20"/>
    </reaction>
</comment>
<dbReference type="Pfam" id="PF00128">
    <property type="entry name" value="Alpha-amylase"/>
    <property type="match status" value="2"/>
</dbReference>
<keyword evidence="7" id="KW-0325">Glycoprotein</keyword>
<dbReference type="SUPFAM" id="SSF51445">
    <property type="entry name" value="(Trans)glycosidases"/>
    <property type="match status" value="2"/>
</dbReference>
<dbReference type="InterPro" id="IPR017853">
    <property type="entry name" value="GH"/>
</dbReference>
<evidence type="ECO:0000256" key="4">
    <source>
        <dbReference type="ARBA" id="ARBA00001923"/>
    </source>
</evidence>
<evidence type="ECO:0000256" key="10">
    <source>
        <dbReference type="RuleBase" id="RU361134"/>
    </source>
</evidence>
<dbReference type="OMA" id="HATRFAN"/>
<comment type="catalytic activity">
    <reaction evidence="1 10">
        <text>Endohydrolysis of (1-&gt;4)-alpha-D-glucosidic linkages in polysaccharides containing three or more (1-&gt;4)-alpha-linked D-glucose units.</text>
        <dbReference type="EC" id="3.2.1.1"/>
    </reaction>
</comment>
<reference evidence="13" key="1">
    <citation type="submission" date="2022-11" db="UniProtKB">
        <authorList>
            <consortium name="WormBaseParasite"/>
        </authorList>
    </citation>
    <scope>IDENTIFICATION</scope>
</reference>
<evidence type="ECO:0000256" key="6">
    <source>
        <dbReference type="ARBA" id="ARBA00011245"/>
    </source>
</evidence>
<dbReference type="GO" id="GO:0005975">
    <property type="term" value="P:carbohydrate metabolic process"/>
    <property type="evidence" value="ECO:0007669"/>
    <property type="project" value="InterPro"/>
</dbReference>
<comment type="cofactor">
    <cofactor evidence="3">
        <name>Ca(2+)</name>
        <dbReference type="ChEBI" id="CHEBI:29108"/>
    </cofactor>
</comment>
<dbReference type="WBParaSite" id="nRc.2.0.1.t37088-RA">
    <property type="protein sequence ID" value="nRc.2.0.1.t37088-RA"/>
    <property type="gene ID" value="nRc.2.0.1.g37088"/>
</dbReference>
<dbReference type="Gene3D" id="3.90.400.10">
    <property type="entry name" value="Oligo-1,6-glucosidase, Domain 2"/>
    <property type="match status" value="1"/>
</dbReference>
<dbReference type="SMART" id="SM00642">
    <property type="entry name" value="Aamy"/>
    <property type="match status" value="1"/>
</dbReference>
<comment type="cofactor">
    <cofactor evidence="4">
        <name>chloride</name>
        <dbReference type="ChEBI" id="CHEBI:17996"/>
    </cofactor>
</comment>
<comment type="subunit">
    <text evidence="6">Monomer.</text>
</comment>
<keyword evidence="10" id="KW-0378">Hydrolase</keyword>
<sequence length="690" mass="79587">MCDVDVPFDKQKDIRGIKLGPDNYKQRSRDPFRSPMIWSDENSVDGGFSLLSKVEPWLPMPENYTDFAVSRQKSDSKSHLNFFRRLLNLRTSRSLLNRYGRNIIFPHFDTLDDRLKNDILIFVRNSSQNFSESNLLIVLYLDNSNDAVDNASKVYLDLSNLTQIFEVDLTAKVLLTTPNVTDLRCDKIIDLRSFRINVQHLLAMEWWKTGPIYEVYIRSFKDSNNDGIGDIKGAVINYVVINFLGIVEKIPYLNYLGVKGIWVTPFFQSGEVDNGYDIIDHCQIDRKFGNIDDFKELLDKAHQCGIHVIIDVIANHTSDQCTWFQKSIQRIDPYTDFYIWRDGKIDLETGDKLPPTNWASRFGGSAWTFDKTRKQYYMHTFHPQQPNLNCRNRSVMEEILKILKFWIDLGVDGFRLDAVKHMVCDAQFRDNATEELYFSFKGRMHIKANQRFDYDQPEIFSLLRTITDYVKKRSRIENRSILIMTEAYTSSENIGKYFTEAGADMPLNFCLTQWNWETSNAVDLEQMINQSLTIGKENNFWLNWVVGNHDRSRIGSRLKADSNGGIIDQVNMLMFLLPGTPIFYYGEELGMLDSDISFADCVDEVGKKLGPEEYKKRTRDPCRAPFPWTDEIPNAGFTSPVAKSWLPLPKNCKGVLGGLGILTQNVFQGFLGVLGGLAFYKKVFSAFWVS</sequence>
<accession>A0A915KE70</accession>
<feature type="domain" description="Glycosyl hydrolase family 13 catalytic" evidence="11">
    <location>
        <begin position="214"/>
        <end position="623"/>
    </location>
</feature>
<evidence type="ECO:0000256" key="5">
    <source>
        <dbReference type="ARBA" id="ARBA00008061"/>
    </source>
</evidence>
<keyword evidence="12" id="KW-1185">Reference proteome</keyword>
<name>A0A915KE70_ROMCU</name>
<dbReference type="FunFam" id="3.90.400.10:FF:000001">
    <property type="entry name" value="Maltase A3, isoform A"/>
    <property type="match status" value="1"/>
</dbReference>
<protein>
    <recommendedName>
        <fullName evidence="10">Alpha-amylase</fullName>
        <ecNumber evidence="10">3.2.1.1</ecNumber>
    </recommendedName>
</protein>
<dbReference type="GO" id="GO:0004556">
    <property type="term" value="F:alpha-amylase activity"/>
    <property type="evidence" value="ECO:0007669"/>
    <property type="project" value="UniProtKB-UniRule"/>
</dbReference>
<keyword evidence="8" id="KW-0868">Chloride</keyword>
<evidence type="ECO:0000256" key="2">
    <source>
        <dbReference type="ARBA" id="ARBA00001657"/>
    </source>
</evidence>
<dbReference type="EC" id="3.2.1.1" evidence="10"/>
<organism evidence="12 13">
    <name type="scientific">Romanomermis culicivorax</name>
    <name type="common">Nematode worm</name>
    <dbReference type="NCBI Taxonomy" id="13658"/>
    <lineage>
        <taxon>Eukaryota</taxon>
        <taxon>Metazoa</taxon>
        <taxon>Ecdysozoa</taxon>
        <taxon>Nematoda</taxon>
        <taxon>Enoplea</taxon>
        <taxon>Dorylaimia</taxon>
        <taxon>Mermithida</taxon>
        <taxon>Mermithoidea</taxon>
        <taxon>Mermithidae</taxon>
        <taxon>Romanomermis</taxon>
    </lineage>
</organism>
<evidence type="ECO:0000313" key="12">
    <source>
        <dbReference type="Proteomes" id="UP000887565"/>
    </source>
</evidence>
<dbReference type="AlphaFoldDB" id="A0A915KE70"/>
<dbReference type="Gene3D" id="3.20.20.80">
    <property type="entry name" value="Glycosidases"/>
    <property type="match status" value="2"/>
</dbReference>